<dbReference type="EMBL" id="JAHHHW010000044">
    <property type="protein sequence ID" value="MBW4430972.1"/>
    <property type="molecule type" value="Genomic_DNA"/>
</dbReference>
<name>A0A9E3H5I1_9NOST</name>
<accession>A0A9E3H5I1</accession>
<protein>
    <submittedName>
        <fullName evidence="2">Uncharacterized protein</fullName>
    </submittedName>
</protein>
<feature type="region of interest" description="Disordered" evidence="1">
    <location>
        <begin position="36"/>
        <end position="97"/>
    </location>
</feature>
<sequence>MNKKWLVRSLVTIGSVGTLSIPITLAINYNPNAKAPIPSEGKSTTTDIAQEPSPTNTQEKVSTSNPNLTNRGYSNNARPVNKVDIQPNGVSGENPIVGNQAENITIDNRNRHNTVDNRNQTEDVICGNGKYISGSSCVHNGDNHINGTTNVK</sequence>
<reference evidence="2" key="2">
    <citation type="journal article" date="2022" name="Microbiol. Resour. Announc.">
        <title>Metagenome Sequencing to Explore Phylogenomics of Terrestrial Cyanobacteria.</title>
        <authorList>
            <person name="Ward R.D."/>
            <person name="Stajich J.E."/>
            <person name="Johansen J.R."/>
            <person name="Huntemann M."/>
            <person name="Clum A."/>
            <person name="Foster B."/>
            <person name="Foster B."/>
            <person name="Roux S."/>
            <person name="Palaniappan K."/>
            <person name="Varghese N."/>
            <person name="Mukherjee S."/>
            <person name="Reddy T.B.K."/>
            <person name="Daum C."/>
            <person name="Copeland A."/>
            <person name="Chen I.A."/>
            <person name="Ivanova N.N."/>
            <person name="Kyrpides N.C."/>
            <person name="Shapiro N."/>
            <person name="Eloe-Fadrosh E.A."/>
            <person name="Pietrasiak N."/>
        </authorList>
    </citation>
    <scope>NUCLEOTIDE SEQUENCE</scope>
    <source>
        <strain evidence="2">HA4357-MV3</strain>
    </source>
</reference>
<dbReference type="AlphaFoldDB" id="A0A9E3H5I1"/>
<gene>
    <name evidence="2" type="ORF">KME28_04360</name>
</gene>
<dbReference type="Proteomes" id="UP000813215">
    <property type="component" value="Unassembled WGS sequence"/>
</dbReference>
<organism evidence="2 3">
    <name type="scientific">Pelatocladus maniniholoensis HA4357-MV3</name>
    <dbReference type="NCBI Taxonomy" id="1117104"/>
    <lineage>
        <taxon>Bacteria</taxon>
        <taxon>Bacillati</taxon>
        <taxon>Cyanobacteriota</taxon>
        <taxon>Cyanophyceae</taxon>
        <taxon>Nostocales</taxon>
        <taxon>Nostocaceae</taxon>
        <taxon>Pelatocladus</taxon>
    </lineage>
</organism>
<comment type="caution">
    <text evidence="2">The sequence shown here is derived from an EMBL/GenBank/DDBJ whole genome shotgun (WGS) entry which is preliminary data.</text>
</comment>
<evidence type="ECO:0000313" key="2">
    <source>
        <dbReference type="EMBL" id="MBW4430972.1"/>
    </source>
</evidence>
<feature type="compositionally biased region" description="Polar residues" evidence="1">
    <location>
        <begin position="41"/>
        <end position="78"/>
    </location>
</feature>
<proteinExistence type="predicted"/>
<evidence type="ECO:0000313" key="3">
    <source>
        <dbReference type="Proteomes" id="UP000813215"/>
    </source>
</evidence>
<reference evidence="2" key="1">
    <citation type="submission" date="2021-05" db="EMBL/GenBank/DDBJ databases">
        <authorList>
            <person name="Pietrasiak N."/>
            <person name="Ward R."/>
            <person name="Stajich J.E."/>
            <person name="Kurbessoian T."/>
        </authorList>
    </citation>
    <scope>NUCLEOTIDE SEQUENCE</scope>
    <source>
        <strain evidence="2">HA4357-MV3</strain>
    </source>
</reference>
<evidence type="ECO:0000256" key="1">
    <source>
        <dbReference type="SAM" id="MobiDB-lite"/>
    </source>
</evidence>